<gene>
    <name evidence="1" type="ORF">AFCDBAGC_1001</name>
</gene>
<organism evidence="1 2">
    <name type="scientific">Methylobacterium cerastii</name>
    <dbReference type="NCBI Taxonomy" id="932741"/>
    <lineage>
        <taxon>Bacteria</taxon>
        <taxon>Pseudomonadati</taxon>
        <taxon>Pseudomonadota</taxon>
        <taxon>Alphaproteobacteria</taxon>
        <taxon>Hyphomicrobiales</taxon>
        <taxon>Methylobacteriaceae</taxon>
        <taxon>Methylobacterium</taxon>
    </lineage>
</organism>
<name>A0ABQ4QD58_9HYPH</name>
<evidence type="ECO:0008006" key="3">
    <source>
        <dbReference type="Google" id="ProtNLM"/>
    </source>
</evidence>
<reference evidence="1 2" key="1">
    <citation type="journal article" date="2021" name="Front. Microbiol.">
        <title>Comprehensive Comparative Genomics and Phenotyping of Methylobacterium Species.</title>
        <authorList>
            <person name="Alessa O."/>
            <person name="Ogura Y."/>
            <person name="Fujitani Y."/>
            <person name="Takami H."/>
            <person name="Hayashi T."/>
            <person name="Sahin N."/>
            <person name="Tani A."/>
        </authorList>
    </citation>
    <scope>NUCLEOTIDE SEQUENCE [LARGE SCALE GENOMIC DNA]</scope>
    <source>
        <strain evidence="1 2">DSM 23679</strain>
    </source>
</reference>
<dbReference type="RefSeq" id="WP_147827982.1">
    <property type="nucleotide sequence ID" value="NZ_BPQG01000008.1"/>
</dbReference>
<dbReference type="Proteomes" id="UP001055117">
    <property type="component" value="Unassembled WGS sequence"/>
</dbReference>
<dbReference type="EMBL" id="BPQG01000008">
    <property type="protein sequence ID" value="GJD43155.1"/>
    <property type="molecule type" value="Genomic_DNA"/>
</dbReference>
<proteinExistence type="predicted"/>
<accession>A0ABQ4QD58</accession>
<evidence type="ECO:0000313" key="2">
    <source>
        <dbReference type="Proteomes" id="UP001055117"/>
    </source>
</evidence>
<evidence type="ECO:0000313" key="1">
    <source>
        <dbReference type="EMBL" id="GJD43155.1"/>
    </source>
</evidence>
<keyword evidence="2" id="KW-1185">Reference proteome</keyword>
<protein>
    <recommendedName>
        <fullName evidence="3">Restriction endonuclease type II DpnII-like domain-containing protein</fullName>
    </recommendedName>
</protein>
<sequence>MRVVDQGAEEIAEALGSLDVDWMDATAGNVIAKLTAFGVKEAYGRADVAALLDDHFDEGLLCCRLFLGLSKDQSEALLREALGKGGIGVTRYQTDRAAFLSGQKRGRGLEDFAEAIVREVFGEGAYELRCTFTGVGGKIAKCDISIPGRTRPLILIEAKAYGATGSKLTDILGHLDAIIEAKRRDAALLVMTDGTTWKARMADMAKIVARQNDGRILRIYTMQMRDQFLADLTTLKAEFGL</sequence>
<comment type="caution">
    <text evidence="1">The sequence shown here is derived from an EMBL/GenBank/DDBJ whole genome shotgun (WGS) entry which is preliminary data.</text>
</comment>